<evidence type="ECO:0000256" key="1">
    <source>
        <dbReference type="ARBA" id="ARBA00004141"/>
    </source>
</evidence>
<keyword evidence="4 5" id="KW-0472">Membrane</keyword>
<gene>
    <name evidence="6" type="ORF">EHS89_03960</name>
</gene>
<dbReference type="GO" id="GO:0015035">
    <property type="term" value="F:protein-disulfide reductase activity"/>
    <property type="evidence" value="ECO:0007669"/>
    <property type="project" value="InterPro"/>
</dbReference>
<keyword evidence="2 5" id="KW-0812">Transmembrane</keyword>
<protein>
    <submittedName>
        <fullName evidence="6">Disulfide bond formation protein B</fullName>
    </submittedName>
</protein>
<evidence type="ECO:0000256" key="4">
    <source>
        <dbReference type="ARBA" id="ARBA00023136"/>
    </source>
</evidence>
<dbReference type="InterPro" id="IPR023380">
    <property type="entry name" value="DsbB-like_sf"/>
</dbReference>
<evidence type="ECO:0000256" key="2">
    <source>
        <dbReference type="ARBA" id="ARBA00022692"/>
    </source>
</evidence>
<dbReference type="OrthoDB" id="3711263at2"/>
<dbReference type="Gene3D" id="1.20.1550.10">
    <property type="entry name" value="DsbB-like"/>
    <property type="match status" value="1"/>
</dbReference>
<feature type="transmembrane region" description="Helical" evidence="5">
    <location>
        <begin position="96"/>
        <end position="117"/>
    </location>
</feature>
<sequence length="193" mass="21218">MLISKYSAIKKVNITTVQGCRVATIGVLSTPSYRSDNAFGFLICAVALVTAELYLEPLADLQNCLLCAVIRLLLVAMAGLFLSGFIINRFIFLQRLIALTNMVLVCTGLVTLIRHLFSTGTSSTSCNMTSSDLLDIQSPDQIIVALNSAVSCPKLGWNIYDFGVAHMSLILFAILFVVIWQILTKKQQKKTFF</sequence>
<evidence type="ECO:0000256" key="5">
    <source>
        <dbReference type="SAM" id="Phobius"/>
    </source>
</evidence>
<keyword evidence="3 5" id="KW-1133">Transmembrane helix</keyword>
<feature type="transmembrane region" description="Helical" evidence="5">
    <location>
        <begin position="38"/>
        <end position="56"/>
    </location>
</feature>
<keyword evidence="7" id="KW-1185">Reference proteome</keyword>
<comment type="subcellular location">
    <subcellularLocation>
        <location evidence="1">Membrane</location>
        <topology evidence="1">Multi-pass membrane protein</topology>
    </subcellularLocation>
</comment>
<proteinExistence type="predicted"/>
<dbReference type="GO" id="GO:0016020">
    <property type="term" value="C:membrane"/>
    <property type="evidence" value="ECO:0007669"/>
    <property type="project" value="UniProtKB-SubCell"/>
</dbReference>
<organism evidence="6 7">
    <name type="scientific">Amphritea balenae</name>
    <dbReference type="NCBI Taxonomy" id="452629"/>
    <lineage>
        <taxon>Bacteria</taxon>
        <taxon>Pseudomonadati</taxon>
        <taxon>Pseudomonadota</taxon>
        <taxon>Gammaproteobacteria</taxon>
        <taxon>Oceanospirillales</taxon>
        <taxon>Oceanospirillaceae</taxon>
        <taxon>Amphritea</taxon>
    </lineage>
</organism>
<evidence type="ECO:0000256" key="3">
    <source>
        <dbReference type="ARBA" id="ARBA00022989"/>
    </source>
</evidence>
<dbReference type="SUPFAM" id="SSF158442">
    <property type="entry name" value="DsbB-like"/>
    <property type="match status" value="1"/>
</dbReference>
<dbReference type="GO" id="GO:0006457">
    <property type="term" value="P:protein folding"/>
    <property type="evidence" value="ECO:0007669"/>
    <property type="project" value="InterPro"/>
</dbReference>
<dbReference type="AlphaFoldDB" id="A0A3P1SXK3"/>
<comment type="caution">
    <text evidence="6">The sequence shown here is derived from an EMBL/GenBank/DDBJ whole genome shotgun (WGS) entry which is preliminary data.</text>
</comment>
<name>A0A3P1SXK3_9GAMM</name>
<dbReference type="InterPro" id="IPR003752">
    <property type="entry name" value="DiS_bond_form_DsbB/BdbC"/>
</dbReference>
<feature type="transmembrane region" description="Helical" evidence="5">
    <location>
        <begin position="68"/>
        <end position="87"/>
    </location>
</feature>
<dbReference type="Pfam" id="PF02600">
    <property type="entry name" value="DsbB"/>
    <property type="match status" value="1"/>
</dbReference>
<dbReference type="Proteomes" id="UP000267535">
    <property type="component" value="Unassembled WGS sequence"/>
</dbReference>
<feature type="transmembrane region" description="Helical" evidence="5">
    <location>
        <begin position="163"/>
        <end position="183"/>
    </location>
</feature>
<accession>A0A3P1SXK3</accession>
<dbReference type="EMBL" id="RQXV01000001">
    <property type="protein sequence ID" value="RRD01715.1"/>
    <property type="molecule type" value="Genomic_DNA"/>
</dbReference>
<evidence type="ECO:0000313" key="6">
    <source>
        <dbReference type="EMBL" id="RRD01715.1"/>
    </source>
</evidence>
<reference evidence="6 7" key="1">
    <citation type="submission" date="2018-11" db="EMBL/GenBank/DDBJ databases">
        <title>The draft genome sequence of Amphritea balenae JAMM 1525T.</title>
        <authorList>
            <person name="Fang Z."/>
            <person name="Zhang Y."/>
            <person name="Han X."/>
        </authorList>
    </citation>
    <scope>NUCLEOTIDE SEQUENCE [LARGE SCALE GENOMIC DNA]</scope>
    <source>
        <strain evidence="6 7">JAMM 1525</strain>
    </source>
</reference>
<evidence type="ECO:0000313" key="7">
    <source>
        <dbReference type="Proteomes" id="UP000267535"/>
    </source>
</evidence>